<dbReference type="OrthoDB" id="21502at2759"/>
<keyword evidence="2" id="KW-1185">Reference proteome</keyword>
<organism evidence="1 2">
    <name type="scientific">Metarhizium rileyi (strain RCEF 4871)</name>
    <name type="common">Nomuraea rileyi</name>
    <dbReference type="NCBI Taxonomy" id="1649241"/>
    <lineage>
        <taxon>Eukaryota</taxon>
        <taxon>Fungi</taxon>
        <taxon>Dikarya</taxon>
        <taxon>Ascomycota</taxon>
        <taxon>Pezizomycotina</taxon>
        <taxon>Sordariomycetes</taxon>
        <taxon>Hypocreomycetidae</taxon>
        <taxon>Hypocreales</taxon>
        <taxon>Clavicipitaceae</taxon>
        <taxon>Metarhizium</taxon>
    </lineage>
</organism>
<accession>A0A162HRJ9</accession>
<dbReference type="Gene3D" id="3.30.559.10">
    <property type="entry name" value="Chloramphenicol acetyltransferase-like domain"/>
    <property type="match status" value="1"/>
</dbReference>
<evidence type="ECO:0000313" key="1">
    <source>
        <dbReference type="EMBL" id="OAA42195.1"/>
    </source>
</evidence>
<sequence>MFFPCCGQRPKEAGIPEPILNDDEVVYPIHPLDQSSLHQELVTWVLSFNDVISAVSLHQSLCTLLEIGDWRKLGSRLRVRDDGFMEAYAPKVFTTKTPSCTFFHGKYPDTHIETDSIGTYFVLPNKRAFTQKYSADYRRLLLPPGIPSTVQDLVDGNLSQIVLRVLSFRDATIITVSWPPNSMDTAGFKALLHNWSLCMAGRTDEVAPVLGAHEDALGELITSAEEKRHLDKPKTDRKLTALSQNPISNWWRRRKHQPLQPRMVYIPQNIYDDFMTEIRQDIAGIIESDDQRSVTTAADIILAWISKLQAAADFKPRGVLSTIRVNLRCRMSALRDQPGEYLQNLTLPAYSYISPEETTDTVGAIALQHKHNLQDQTAEHQMLALTKHVMDKKRSGKDALSLYEAPRTPRLEFSNFAPLHLFSAADFSPAVLSAGEFDSPRCNPPGHMTSAYYLMQSTNPDDSICAVLGEDFGGNFWMTCQLEPEVWVKVEEELYRLQKTVNSPTLGHCIRFYDYSARRVSTRCTF</sequence>
<dbReference type="EMBL" id="AZHC01000014">
    <property type="protein sequence ID" value="OAA42195.1"/>
    <property type="molecule type" value="Genomic_DNA"/>
</dbReference>
<dbReference type="OMA" id="GHCIRFY"/>
<reference evidence="1 2" key="1">
    <citation type="journal article" date="2016" name="Genome Biol. Evol.">
        <title>Divergent and convergent evolution of fungal pathogenicity.</title>
        <authorList>
            <person name="Shang Y."/>
            <person name="Xiao G."/>
            <person name="Zheng P."/>
            <person name="Cen K."/>
            <person name="Zhan S."/>
            <person name="Wang C."/>
        </authorList>
    </citation>
    <scope>NUCLEOTIDE SEQUENCE [LARGE SCALE GENOMIC DNA]</scope>
    <source>
        <strain evidence="1 2">RCEF 4871</strain>
    </source>
</reference>
<dbReference type="Proteomes" id="UP000243498">
    <property type="component" value="Unassembled WGS sequence"/>
</dbReference>
<dbReference type="AlphaFoldDB" id="A0A162HRJ9"/>
<dbReference type="InterPro" id="IPR023213">
    <property type="entry name" value="CAT-like_dom_sf"/>
</dbReference>
<gene>
    <name evidence="1" type="ORF">NOR_05044</name>
</gene>
<comment type="caution">
    <text evidence="1">The sequence shown here is derived from an EMBL/GenBank/DDBJ whole genome shotgun (WGS) entry which is preliminary data.</text>
</comment>
<evidence type="ECO:0008006" key="3">
    <source>
        <dbReference type="Google" id="ProtNLM"/>
    </source>
</evidence>
<proteinExistence type="predicted"/>
<name>A0A162HRJ9_METRR</name>
<evidence type="ECO:0000313" key="2">
    <source>
        <dbReference type="Proteomes" id="UP000243498"/>
    </source>
</evidence>
<protein>
    <recommendedName>
        <fullName evidence="3">Chloramphenicol acetyltransferase-like domain protein</fullName>
    </recommendedName>
</protein>